<dbReference type="Proteomes" id="UP000003165">
    <property type="component" value="Unassembled WGS sequence"/>
</dbReference>
<dbReference type="CDD" id="cd06141">
    <property type="entry name" value="WRN_exo"/>
    <property type="match status" value="1"/>
</dbReference>
<accession>B9Z1J6</accession>
<name>B9Z1J6_9NEIS</name>
<evidence type="ECO:0000313" key="2">
    <source>
        <dbReference type="EMBL" id="EEG09291.1"/>
    </source>
</evidence>
<dbReference type="InterPro" id="IPR036397">
    <property type="entry name" value="RNaseH_sf"/>
</dbReference>
<feature type="domain" description="3'-5' exonuclease" evidence="1">
    <location>
        <begin position="48"/>
        <end position="221"/>
    </location>
</feature>
<proteinExistence type="predicted"/>
<keyword evidence="3" id="KW-1185">Reference proteome</keyword>
<dbReference type="Pfam" id="PF01612">
    <property type="entry name" value="DNA_pol_A_exo1"/>
    <property type="match status" value="1"/>
</dbReference>
<sequence>MFRAGAAYTRPAFITRAGTRLPMTAEQHLSKDDIRTLPSYPGLAPTAVSVVANETEMEAAYHQLSVCRVLGFDTESRPTFHKGETSSGPHLVQLATATHAYLFPVERLADLTRLRMILESPAIRKVGFELGSDVQRLRAKLGIECAALVDIGRLFRQPGEHRTVGAVQAVARLFGQCFRKSKRQSTSNWASPVLSEAQCVYAGNDAYVALQVYHELERQGRV</sequence>
<dbReference type="GO" id="GO:0003676">
    <property type="term" value="F:nucleic acid binding"/>
    <property type="evidence" value="ECO:0007669"/>
    <property type="project" value="InterPro"/>
</dbReference>
<dbReference type="AlphaFoldDB" id="B9Z1J6"/>
<dbReference type="InterPro" id="IPR012337">
    <property type="entry name" value="RNaseH-like_sf"/>
</dbReference>
<dbReference type="PANTHER" id="PTHR47765">
    <property type="entry name" value="3'-5' EXONUCLEASE DOMAIN-CONTAINING PROTEIN"/>
    <property type="match status" value="1"/>
</dbReference>
<dbReference type="SUPFAM" id="SSF53098">
    <property type="entry name" value="Ribonuclease H-like"/>
    <property type="match status" value="1"/>
</dbReference>
<dbReference type="InterPro" id="IPR052408">
    <property type="entry name" value="Exonuclease_MUT-7-like"/>
</dbReference>
<organism evidence="2 3">
    <name type="scientific">Pseudogulbenkiania ferrooxidans 2002</name>
    <dbReference type="NCBI Taxonomy" id="279714"/>
    <lineage>
        <taxon>Bacteria</taxon>
        <taxon>Pseudomonadati</taxon>
        <taxon>Pseudomonadota</taxon>
        <taxon>Betaproteobacteria</taxon>
        <taxon>Neisseriales</taxon>
        <taxon>Chromobacteriaceae</taxon>
        <taxon>Pseudogulbenkiania</taxon>
    </lineage>
</organism>
<reference evidence="2 3" key="1">
    <citation type="submission" date="2009-02" db="EMBL/GenBank/DDBJ databases">
        <title>Sequencing of the draft genome and assembly of Lutiella nitroferrum 2002.</title>
        <authorList>
            <consortium name="US DOE Joint Genome Institute (JGI-PGF)"/>
            <person name="Lucas S."/>
            <person name="Copeland A."/>
            <person name="Lapidus A."/>
            <person name="Glavina del Rio T."/>
            <person name="Tice H."/>
            <person name="Bruce D."/>
            <person name="Goodwin L."/>
            <person name="Pitluck S."/>
            <person name="Larimer F."/>
            <person name="Land M.L."/>
            <person name="Hauser L."/>
            <person name="Coates J.D."/>
        </authorList>
    </citation>
    <scope>NUCLEOTIDE SEQUENCE [LARGE SCALE GENOMIC DNA]</scope>
    <source>
        <strain evidence="2 3">2002</strain>
    </source>
</reference>
<dbReference type="GO" id="GO:0006139">
    <property type="term" value="P:nucleobase-containing compound metabolic process"/>
    <property type="evidence" value="ECO:0007669"/>
    <property type="project" value="InterPro"/>
</dbReference>
<protein>
    <submittedName>
        <fullName evidence="2">3'-5' exonuclease</fullName>
    </submittedName>
</protein>
<dbReference type="GO" id="GO:0008408">
    <property type="term" value="F:3'-5' exonuclease activity"/>
    <property type="evidence" value="ECO:0007669"/>
    <property type="project" value="InterPro"/>
</dbReference>
<evidence type="ECO:0000259" key="1">
    <source>
        <dbReference type="SMART" id="SM00474"/>
    </source>
</evidence>
<dbReference type="SMART" id="SM00474">
    <property type="entry name" value="35EXOc"/>
    <property type="match status" value="1"/>
</dbReference>
<comment type="caution">
    <text evidence="2">The sequence shown here is derived from an EMBL/GenBank/DDBJ whole genome shotgun (WGS) entry which is preliminary data.</text>
</comment>
<dbReference type="InterPro" id="IPR002562">
    <property type="entry name" value="3'-5'_exonuclease_dom"/>
</dbReference>
<evidence type="ECO:0000313" key="3">
    <source>
        <dbReference type="Proteomes" id="UP000003165"/>
    </source>
</evidence>
<dbReference type="Gene3D" id="3.30.420.10">
    <property type="entry name" value="Ribonuclease H-like superfamily/Ribonuclease H"/>
    <property type="match status" value="1"/>
</dbReference>
<dbReference type="PANTHER" id="PTHR47765:SF2">
    <property type="entry name" value="EXONUCLEASE MUT-7 HOMOLOG"/>
    <property type="match status" value="1"/>
</dbReference>
<keyword evidence="2" id="KW-0540">Nuclease</keyword>
<keyword evidence="2" id="KW-0269">Exonuclease</keyword>
<keyword evidence="2" id="KW-0378">Hydrolase</keyword>
<dbReference type="EMBL" id="ACIS01000003">
    <property type="protein sequence ID" value="EEG09291.1"/>
    <property type="molecule type" value="Genomic_DNA"/>
</dbReference>
<dbReference type="eggNOG" id="COG0349">
    <property type="taxonomic scope" value="Bacteria"/>
</dbReference>
<gene>
    <name evidence="2" type="ORF">FuraDRAFT_1231</name>
</gene>